<gene>
    <name evidence="5" type="ORF">BJ968_004536</name>
</gene>
<dbReference type="Gene3D" id="1.10.10.10">
    <property type="entry name" value="Winged helix-like DNA-binding domain superfamily/Winged helix DNA-binding domain"/>
    <property type="match status" value="1"/>
</dbReference>
<evidence type="ECO:0000313" key="5">
    <source>
        <dbReference type="EMBL" id="NYD24996.1"/>
    </source>
</evidence>
<dbReference type="InterPro" id="IPR036388">
    <property type="entry name" value="WH-like_DNA-bd_sf"/>
</dbReference>
<dbReference type="AlphaFoldDB" id="A0A7Y9J367"/>
<dbReference type="Gene3D" id="3.30.70.920">
    <property type="match status" value="1"/>
</dbReference>
<dbReference type="InterPro" id="IPR011991">
    <property type="entry name" value="ArsR-like_HTH"/>
</dbReference>
<keyword evidence="1" id="KW-0805">Transcription regulation</keyword>
<accession>A0A7Y9J367</accession>
<dbReference type="SMART" id="SM00418">
    <property type="entry name" value="HTH_ARSR"/>
    <property type="match status" value="1"/>
</dbReference>
<protein>
    <submittedName>
        <fullName evidence="5">Lrp/AsnC family leucine-responsive transcriptional regulator</fullName>
    </submittedName>
</protein>
<dbReference type="InterPro" id="IPR000485">
    <property type="entry name" value="AsnC-type_HTH_dom"/>
</dbReference>
<dbReference type="Pfam" id="PF13412">
    <property type="entry name" value="HTH_24"/>
    <property type="match status" value="1"/>
</dbReference>
<dbReference type="InterPro" id="IPR001845">
    <property type="entry name" value="HTH_ArsR_DNA-bd_dom"/>
</dbReference>
<dbReference type="InterPro" id="IPR036390">
    <property type="entry name" value="WH_DNA-bd_sf"/>
</dbReference>
<name>A0A7Y9J367_9ACTN</name>
<evidence type="ECO:0000256" key="3">
    <source>
        <dbReference type="ARBA" id="ARBA00023163"/>
    </source>
</evidence>
<keyword evidence="2" id="KW-0238">DNA-binding</keyword>
<dbReference type="PRINTS" id="PR00033">
    <property type="entry name" value="HTHASNC"/>
</dbReference>
<evidence type="ECO:0000256" key="1">
    <source>
        <dbReference type="ARBA" id="ARBA00023015"/>
    </source>
</evidence>
<dbReference type="GO" id="GO:0043565">
    <property type="term" value="F:sequence-specific DNA binding"/>
    <property type="evidence" value="ECO:0007669"/>
    <property type="project" value="InterPro"/>
</dbReference>
<dbReference type="InterPro" id="IPR019888">
    <property type="entry name" value="Tscrpt_reg_AsnC-like"/>
</dbReference>
<keyword evidence="6" id="KW-1185">Reference proteome</keyword>
<feature type="domain" description="HTH asnC-type" evidence="4">
    <location>
        <begin position="14"/>
        <end position="75"/>
    </location>
</feature>
<dbReference type="Proteomes" id="UP000521922">
    <property type="component" value="Unassembled WGS sequence"/>
</dbReference>
<reference evidence="5 6" key="1">
    <citation type="submission" date="2020-07" db="EMBL/GenBank/DDBJ databases">
        <title>Sequencing the genomes of 1000 actinobacteria strains.</title>
        <authorList>
            <person name="Klenk H.-P."/>
        </authorList>
    </citation>
    <scope>NUCLEOTIDE SEQUENCE [LARGE SCALE GENOMIC DNA]</scope>
    <source>
        <strain evidence="5 6">DSM 7487</strain>
    </source>
</reference>
<dbReference type="FunFam" id="1.10.10.10:FF:000186">
    <property type="entry name" value="AsnC family transcriptional regulator"/>
    <property type="match status" value="1"/>
</dbReference>
<evidence type="ECO:0000256" key="2">
    <source>
        <dbReference type="ARBA" id="ARBA00023125"/>
    </source>
</evidence>
<dbReference type="PANTHER" id="PTHR30154:SF53">
    <property type="entry name" value="HTH-TYPE TRANSCRIPTIONAL REGULATOR LRPC"/>
    <property type="match status" value="1"/>
</dbReference>
<sequence>MTSKIKTLTTGRSFDDLDVRILEALQVDARTSFSDLARRLSLSQPAVSQRVRKLEEAGVIRGYRAEVDPSALGIGIRATVRLRTTHAHLKAALQRFGELPEVLAIYRLTGEDCFLLHVAAIDAHRLEEVVDSIARFGPVTTALVLREYPTKPVGAQLLMGTR</sequence>
<dbReference type="RefSeq" id="WP_179755768.1">
    <property type="nucleotide sequence ID" value="NZ_BAAAGN010000008.1"/>
</dbReference>
<dbReference type="CDD" id="cd00090">
    <property type="entry name" value="HTH_ARSR"/>
    <property type="match status" value="1"/>
</dbReference>
<dbReference type="PANTHER" id="PTHR30154">
    <property type="entry name" value="LEUCINE-RESPONSIVE REGULATORY PROTEIN"/>
    <property type="match status" value="1"/>
</dbReference>
<proteinExistence type="predicted"/>
<keyword evidence="3" id="KW-0804">Transcription</keyword>
<dbReference type="PROSITE" id="PS50956">
    <property type="entry name" value="HTH_ASNC_2"/>
    <property type="match status" value="1"/>
</dbReference>
<comment type="caution">
    <text evidence="5">The sequence shown here is derived from an EMBL/GenBank/DDBJ whole genome shotgun (WGS) entry which is preliminary data.</text>
</comment>
<dbReference type="SUPFAM" id="SSF46785">
    <property type="entry name" value="Winged helix' DNA-binding domain"/>
    <property type="match status" value="1"/>
</dbReference>
<dbReference type="EMBL" id="JACCBB010000001">
    <property type="protein sequence ID" value="NYD24996.1"/>
    <property type="molecule type" value="Genomic_DNA"/>
</dbReference>
<dbReference type="GO" id="GO:0043200">
    <property type="term" value="P:response to amino acid"/>
    <property type="evidence" value="ECO:0007669"/>
    <property type="project" value="TreeGrafter"/>
</dbReference>
<dbReference type="GO" id="GO:0003700">
    <property type="term" value="F:DNA-binding transcription factor activity"/>
    <property type="evidence" value="ECO:0007669"/>
    <property type="project" value="InterPro"/>
</dbReference>
<dbReference type="SMART" id="SM00344">
    <property type="entry name" value="HTH_ASNC"/>
    <property type="match status" value="1"/>
</dbReference>
<dbReference type="GO" id="GO:0005829">
    <property type="term" value="C:cytosol"/>
    <property type="evidence" value="ECO:0007669"/>
    <property type="project" value="TreeGrafter"/>
</dbReference>
<evidence type="ECO:0000313" key="6">
    <source>
        <dbReference type="Proteomes" id="UP000521922"/>
    </source>
</evidence>
<organism evidence="5 6">
    <name type="scientific">Kineococcus aurantiacus</name>
    <dbReference type="NCBI Taxonomy" id="37633"/>
    <lineage>
        <taxon>Bacteria</taxon>
        <taxon>Bacillati</taxon>
        <taxon>Actinomycetota</taxon>
        <taxon>Actinomycetes</taxon>
        <taxon>Kineosporiales</taxon>
        <taxon>Kineosporiaceae</taxon>
        <taxon>Kineococcus</taxon>
    </lineage>
</organism>
<dbReference type="InterPro" id="IPR019887">
    <property type="entry name" value="Tscrpt_reg_AsnC/Lrp_C"/>
</dbReference>
<dbReference type="InterPro" id="IPR011008">
    <property type="entry name" value="Dimeric_a/b-barrel"/>
</dbReference>
<dbReference type="SUPFAM" id="SSF54909">
    <property type="entry name" value="Dimeric alpha+beta barrel"/>
    <property type="match status" value="1"/>
</dbReference>
<evidence type="ECO:0000259" key="4">
    <source>
        <dbReference type="PROSITE" id="PS50956"/>
    </source>
</evidence>
<dbReference type="Pfam" id="PF01037">
    <property type="entry name" value="AsnC_trans_reg"/>
    <property type="match status" value="1"/>
</dbReference>